<dbReference type="Proteomes" id="UP000824540">
    <property type="component" value="Unassembled WGS sequence"/>
</dbReference>
<dbReference type="InterPro" id="IPR012677">
    <property type="entry name" value="Nucleotide-bd_a/b_plait_sf"/>
</dbReference>
<organism evidence="5 6">
    <name type="scientific">Albula glossodonta</name>
    <name type="common">roundjaw bonefish</name>
    <dbReference type="NCBI Taxonomy" id="121402"/>
    <lineage>
        <taxon>Eukaryota</taxon>
        <taxon>Metazoa</taxon>
        <taxon>Chordata</taxon>
        <taxon>Craniata</taxon>
        <taxon>Vertebrata</taxon>
        <taxon>Euteleostomi</taxon>
        <taxon>Actinopterygii</taxon>
        <taxon>Neopterygii</taxon>
        <taxon>Teleostei</taxon>
        <taxon>Albuliformes</taxon>
        <taxon>Albulidae</taxon>
        <taxon>Albula</taxon>
    </lineage>
</organism>
<dbReference type="AlphaFoldDB" id="A0A8T2MT19"/>
<evidence type="ECO:0000256" key="1">
    <source>
        <dbReference type="ARBA" id="ARBA00022884"/>
    </source>
</evidence>
<feature type="compositionally biased region" description="Gly residues" evidence="3">
    <location>
        <begin position="15"/>
        <end position="36"/>
    </location>
</feature>
<feature type="non-terminal residue" evidence="5">
    <location>
        <position position="1"/>
    </location>
</feature>
<dbReference type="InterPro" id="IPR000504">
    <property type="entry name" value="RRM_dom"/>
</dbReference>
<dbReference type="InterPro" id="IPR050374">
    <property type="entry name" value="RRT5_SRSF_SR"/>
</dbReference>
<evidence type="ECO:0000313" key="6">
    <source>
        <dbReference type="Proteomes" id="UP000824540"/>
    </source>
</evidence>
<dbReference type="GO" id="GO:0005737">
    <property type="term" value="C:cytoplasm"/>
    <property type="evidence" value="ECO:0007669"/>
    <property type="project" value="TreeGrafter"/>
</dbReference>
<dbReference type="GO" id="GO:0003729">
    <property type="term" value="F:mRNA binding"/>
    <property type="evidence" value="ECO:0007669"/>
    <property type="project" value="TreeGrafter"/>
</dbReference>
<evidence type="ECO:0000256" key="3">
    <source>
        <dbReference type="SAM" id="MobiDB-lite"/>
    </source>
</evidence>
<dbReference type="PROSITE" id="PS50102">
    <property type="entry name" value="RRM"/>
    <property type="match status" value="1"/>
</dbReference>
<dbReference type="PANTHER" id="PTHR23003">
    <property type="entry name" value="RNA RECOGNITION MOTIF RRM DOMAIN CONTAINING PROTEIN"/>
    <property type="match status" value="1"/>
</dbReference>
<protein>
    <recommendedName>
        <fullName evidence="4">RRM domain-containing protein</fullName>
    </recommendedName>
</protein>
<dbReference type="Gene3D" id="3.30.70.330">
    <property type="match status" value="1"/>
</dbReference>
<keyword evidence="1 2" id="KW-0694">RNA-binding</keyword>
<name>A0A8T2MT19_9TELE</name>
<sequence>DPDGEFARRAAQRAQGGGGPPGGMGMAMGGMGMGPGPGAPPPPPPMVNIPPSLMDNPNIPSEVIHGLQAGKIGNTVFVANLDYKVGWKKLKEVFSMAGVVLRAELLEDKDGKSRGMGIVTFDMPIEAVQAVCILYSSDGFHACSNHLTALMRSYYGCQV</sequence>
<dbReference type="OrthoDB" id="610462at2759"/>
<comment type="caution">
    <text evidence="5">The sequence shown here is derived from an EMBL/GenBank/DDBJ whole genome shotgun (WGS) entry which is preliminary data.</text>
</comment>
<feature type="region of interest" description="Disordered" evidence="3">
    <location>
        <begin position="1"/>
        <end position="44"/>
    </location>
</feature>
<gene>
    <name evidence="5" type="ORF">JZ751_007626</name>
</gene>
<dbReference type="PANTHER" id="PTHR23003:SF6">
    <property type="entry name" value="HETEROGENEOUS NUCLEAR RIBONUCLEOPROTEIN M"/>
    <property type="match status" value="1"/>
</dbReference>
<evidence type="ECO:0000313" key="5">
    <source>
        <dbReference type="EMBL" id="KAG9329101.1"/>
    </source>
</evidence>
<evidence type="ECO:0000256" key="2">
    <source>
        <dbReference type="PROSITE-ProRule" id="PRU00176"/>
    </source>
</evidence>
<dbReference type="GO" id="GO:1990904">
    <property type="term" value="C:ribonucleoprotein complex"/>
    <property type="evidence" value="ECO:0007669"/>
    <property type="project" value="TreeGrafter"/>
</dbReference>
<dbReference type="InterPro" id="IPR035979">
    <property type="entry name" value="RBD_domain_sf"/>
</dbReference>
<reference evidence="5" key="1">
    <citation type="thesis" date="2021" institute="BYU ScholarsArchive" country="Provo, UT, USA">
        <title>Applications of and Algorithms for Genome Assembly and Genomic Analyses with an Emphasis on Marine Teleosts.</title>
        <authorList>
            <person name="Pickett B.D."/>
        </authorList>
    </citation>
    <scope>NUCLEOTIDE SEQUENCE</scope>
    <source>
        <strain evidence="5">HI-2016</strain>
    </source>
</reference>
<dbReference type="SUPFAM" id="SSF54928">
    <property type="entry name" value="RNA-binding domain, RBD"/>
    <property type="match status" value="1"/>
</dbReference>
<dbReference type="EMBL" id="JAFBMS010001473">
    <property type="protein sequence ID" value="KAG9329101.1"/>
    <property type="molecule type" value="Genomic_DNA"/>
</dbReference>
<dbReference type="Pfam" id="PF00076">
    <property type="entry name" value="RRM_1"/>
    <property type="match status" value="1"/>
</dbReference>
<dbReference type="SMART" id="SM00360">
    <property type="entry name" value="RRM"/>
    <property type="match status" value="1"/>
</dbReference>
<accession>A0A8T2MT19</accession>
<keyword evidence="6" id="KW-1185">Reference proteome</keyword>
<evidence type="ECO:0000259" key="4">
    <source>
        <dbReference type="PROSITE" id="PS50102"/>
    </source>
</evidence>
<dbReference type="GO" id="GO:0005634">
    <property type="term" value="C:nucleus"/>
    <property type="evidence" value="ECO:0007669"/>
    <property type="project" value="TreeGrafter"/>
</dbReference>
<feature type="domain" description="RRM" evidence="4">
    <location>
        <begin position="74"/>
        <end position="139"/>
    </location>
</feature>
<proteinExistence type="predicted"/>